<evidence type="ECO:0000313" key="1">
    <source>
        <dbReference type="EMBL" id="ANE50225.1"/>
    </source>
</evidence>
<dbReference type="OrthoDB" id="1522941at2"/>
<reference evidence="2" key="1">
    <citation type="submission" date="2015-01" db="EMBL/GenBank/DDBJ databases">
        <title>Flavisolibacter sp./LCS9/ whole genome sequencing.</title>
        <authorList>
            <person name="Kim M.K."/>
            <person name="Srinivasan S."/>
            <person name="Lee J.-J."/>
        </authorList>
    </citation>
    <scope>NUCLEOTIDE SEQUENCE [LARGE SCALE GENOMIC DNA]</scope>
    <source>
        <strain evidence="2">LCS9</strain>
    </source>
</reference>
<dbReference type="AlphaFoldDB" id="A0A172TT17"/>
<dbReference type="RefSeq" id="WP_066402688.1">
    <property type="nucleotide sequence ID" value="NZ_CP011390.1"/>
</dbReference>
<evidence type="ECO:0000313" key="2">
    <source>
        <dbReference type="Proteomes" id="UP000077177"/>
    </source>
</evidence>
<reference evidence="1 2" key="2">
    <citation type="journal article" date="2016" name="Int. J. Syst. Evol. Microbiol.">
        <title>Flavisolibacter tropicus sp. nov., isolated from tropical soil.</title>
        <authorList>
            <person name="Lee J.J."/>
            <person name="Kang M.S."/>
            <person name="Kim G.S."/>
            <person name="Lee C.S."/>
            <person name="Lim S."/>
            <person name="Lee J."/>
            <person name="Roh S.H."/>
            <person name="Kang H."/>
            <person name="Ha J.M."/>
            <person name="Bae S."/>
            <person name="Jung H.Y."/>
            <person name="Kim M.K."/>
        </authorList>
    </citation>
    <scope>NUCLEOTIDE SEQUENCE [LARGE SCALE GENOMIC DNA]</scope>
    <source>
        <strain evidence="1 2">LCS9</strain>
    </source>
</reference>
<organism evidence="1 2">
    <name type="scientific">Flavisolibacter tropicus</name>
    <dbReference type="NCBI Taxonomy" id="1492898"/>
    <lineage>
        <taxon>Bacteria</taxon>
        <taxon>Pseudomonadati</taxon>
        <taxon>Bacteroidota</taxon>
        <taxon>Chitinophagia</taxon>
        <taxon>Chitinophagales</taxon>
        <taxon>Chitinophagaceae</taxon>
        <taxon>Flavisolibacter</taxon>
    </lineage>
</organism>
<protein>
    <submittedName>
        <fullName evidence="1">Acyl-CoA reductase</fullName>
    </submittedName>
</protein>
<gene>
    <name evidence="1" type="ORF">SY85_06625</name>
</gene>
<name>A0A172TT17_9BACT</name>
<proteinExistence type="predicted"/>
<dbReference type="Proteomes" id="UP000077177">
    <property type="component" value="Chromosome"/>
</dbReference>
<dbReference type="KEGG" id="fla:SY85_06625"/>
<dbReference type="STRING" id="1492898.SY85_06625"/>
<sequence>MQLQDRIALLVRLGEYMQGREEAWQSAKHKAFTENNWFIPEFIETAIRHISTAFLEEKALKNLAQTYQLEIQPVTAKKVGIVLPGTTPLAGFHDIVSVFLAGHYSLIKTSSRDEALLKHLIYKLQEWLPGDLPYFNLAPMLKGCDAYIATNSKESTTSFDQYFSKYQSIIRRNTTSVAVLTGQETTEELEKLADDIHLYFGLGSRNVTKLYVPENYDFVPLLNAFKKYEYFSNHHKFKNNYDYNLSIQILNNRFYMTNGSILLTENPARFSPISQVYYEFYSNVNSLISQLEKRDEIEGIVGLQHIPFGESNFPSLATFEKGTNTLTFLNNLSL</sequence>
<keyword evidence="2" id="KW-1185">Reference proteome</keyword>
<dbReference type="EMBL" id="CP011390">
    <property type="protein sequence ID" value="ANE50225.1"/>
    <property type="molecule type" value="Genomic_DNA"/>
</dbReference>
<accession>A0A172TT17</accession>